<keyword evidence="4" id="KW-0326">Glycosidase</keyword>
<dbReference type="EMBL" id="LR134350">
    <property type="protein sequence ID" value="VEG28881.1"/>
    <property type="molecule type" value="Genomic_DNA"/>
</dbReference>
<dbReference type="InterPro" id="IPR045857">
    <property type="entry name" value="O16G_dom_2"/>
</dbReference>
<keyword evidence="4" id="KW-0378">Hydrolase</keyword>
<dbReference type="SMART" id="SM00642">
    <property type="entry name" value="Aamy"/>
    <property type="match status" value="1"/>
</dbReference>
<dbReference type="EC" id="3.2.1.10" evidence="4"/>
<dbReference type="CDD" id="cd11332">
    <property type="entry name" value="AmyAc_OligoGlu_TS"/>
    <property type="match status" value="1"/>
</dbReference>
<keyword evidence="5" id="KW-1185">Reference proteome</keyword>
<comment type="similarity">
    <text evidence="1">Belongs to the glycosyl hydrolase 13 family.</text>
</comment>
<evidence type="ECO:0000259" key="3">
    <source>
        <dbReference type="SMART" id="SM00642"/>
    </source>
</evidence>
<dbReference type="PANTHER" id="PTHR10357:SF179">
    <property type="entry name" value="NEUTRAL AND BASIC AMINO ACID TRANSPORT PROTEIN RBAT"/>
    <property type="match status" value="1"/>
</dbReference>
<feature type="domain" description="Glycosyl hydrolase family 13 catalytic" evidence="3">
    <location>
        <begin position="36"/>
        <end position="481"/>
    </location>
</feature>
<feature type="region of interest" description="Disordered" evidence="2">
    <location>
        <begin position="1"/>
        <end position="21"/>
    </location>
</feature>
<dbReference type="PANTHER" id="PTHR10357">
    <property type="entry name" value="ALPHA-AMYLASE FAMILY MEMBER"/>
    <property type="match status" value="1"/>
</dbReference>
<dbReference type="SUPFAM" id="SSF51445">
    <property type="entry name" value="(Trans)glycosidases"/>
    <property type="match status" value="1"/>
</dbReference>
<dbReference type="GO" id="GO:0004574">
    <property type="term" value="F:oligo-1,6-glucosidase activity"/>
    <property type="evidence" value="ECO:0007669"/>
    <property type="project" value="UniProtKB-EC"/>
</dbReference>
<gene>
    <name evidence="4" type="primary">malL_1</name>
    <name evidence="4" type="ORF">NCTC11636_01768</name>
</gene>
<dbReference type="GO" id="GO:0009313">
    <property type="term" value="P:oligosaccharide catabolic process"/>
    <property type="evidence" value="ECO:0007669"/>
    <property type="project" value="TreeGrafter"/>
</dbReference>
<proteinExistence type="inferred from homology"/>
<evidence type="ECO:0000256" key="2">
    <source>
        <dbReference type="SAM" id="MobiDB-lite"/>
    </source>
</evidence>
<dbReference type="KEGG" id="ahw:NCTC11636_01768"/>
<evidence type="ECO:0000256" key="1">
    <source>
        <dbReference type="ARBA" id="ARBA00008061"/>
    </source>
</evidence>
<evidence type="ECO:0000313" key="5">
    <source>
        <dbReference type="Proteomes" id="UP000266895"/>
    </source>
</evidence>
<accession>A0A448HHX2</accession>
<dbReference type="InterPro" id="IPR006047">
    <property type="entry name" value="GH13_cat_dom"/>
</dbReference>
<dbReference type="AlphaFoldDB" id="A0A448HHX2"/>
<dbReference type="OrthoDB" id="9043248at2"/>
<organism evidence="4 5">
    <name type="scientific">Actinomyces howellii</name>
    <dbReference type="NCBI Taxonomy" id="52771"/>
    <lineage>
        <taxon>Bacteria</taxon>
        <taxon>Bacillati</taxon>
        <taxon>Actinomycetota</taxon>
        <taxon>Actinomycetes</taxon>
        <taxon>Actinomycetales</taxon>
        <taxon>Actinomycetaceae</taxon>
        <taxon>Actinomyces</taxon>
    </lineage>
</organism>
<evidence type="ECO:0000313" key="4">
    <source>
        <dbReference type="EMBL" id="VEG28881.1"/>
    </source>
</evidence>
<dbReference type="InterPro" id="IPR017853">
    <property type="entry name" value="GH"/>
</dbReference>
<dbReference type="Proteomes" id="UP000266895">
    <property type="component" value="Chromosome"/>
</dbReference>
<feature type="region of interest" description="Disordered" evidence="2">
    <location>
        <begin position="371"/>
        <end position="395"/>
    </location>
</feature>
<name>A0A448HHX2_9ACTO</name>
<dbReference type="Gene3D" id="3.20.20.80">
    <property type="entry name" value="Glycosidases"/>
    <property type="match status" value="1"/>
</dbReference>
<protein>
    <submittedName>
        <fullName evidence="4">Oligo-1,6-glucosidase</fullName>
        <ecNumber evidence="4">3.2.1.10</ecNumber>
    </submittedName>
</protein>
<reference evidence="4 5" key="1">
    <citation type="submission" date="2018-12" db="EMBL/GenBank/DDBJ databases">
        <authorList>
            <consortium name="Pathogen Informatics"/>
        </authorList>
    </citation>
    <scope>NUCLEOTIDE SEQUENCE [LARGE SCALE GENOMIC DNA]</scope>
    <source>
        <strain evidence="4 5">NCTC11636</strain>
    </source>
</reference>
<dbReference type="RefSeq" id="WP_126382793.1">
    <property type="nucleotide sequence ID" value="NZ_LR134350.1"/>
</dbReference>
<dbReference type="GO" id="GO:0004556">
    <property type="term" value="F:alpha-amylase activity"/>
    <property type="evidence" value="ECO:0007669"/>
    <property type="project" value="TreeGrafter"/>
</dbReference>
<feature type="compositionally biased region" description="Low complexity" evidence="2">
    <location>
        <begin position="1"/>
        <end position="15"/>
    </location>
</feature>
<dbReference type="Pfam" id="PF00128">
    <property type="entry name" value="Alpha-amylase"/>
    <property type="match status" value="2"/>
</dbReference>
<dbReference type="Gene3D" id="3.90.400.10">
    <property type="entry name" value="Oligo-1,6-glucosidase, Domain 2"/>
    <property type="match status" value="1"/>
</dbReference>
<sequence>MTATTQPSTGGTPTSDLCDAPSARPRPWWADAVVYQIYPRSFADADGNGIGDLAGILSRVPYLRALGVDAVWLSPFYPSALADGGYDVDDFRAVAPQIGTIEEFDELVAALHDAGIRVMVDIVPNHSSNRHAWFRAAVAGGPDAPERSLYHVRPGAGEHGELPPNDWRSIFGGSAWERIDDRDADGAPLTGPGTSRPYQWYLHVFAPEQPDLNWDHAQVREDLLTTLRFWCDHGVDGFRVDVALGMAKDLSEPYRPFSEIPWWPLPEDGSHPLMDRDEVHEIYAAWREVLDSYDPPRFAVAEAGVAPSRRPAYAASVGQAFNFQMQDADFTSRSYAWAIEAGLADEAECGSTTWVLGCHDASRVASRYGFDLSEDRPDQDGPQGQDAAYDPGGQGVPAGVQLRMARQWILSDGAAPHNDAALGERRARAAALVVMALPGGLYVYQGDELGLPEVPDIPEDRLADPIARRNRGVDKGRDGCRVPLPWARQGSSFGFGPEGAEPPYLPQPAGWGAHSVETQEAEPGSTLLLYREGLRLRRELWGAANREPLRWVRRDEEVLAFARGDLQCWTAFGNDVELPAGEVLLASAEPLRHLDPSGRQVVVLPRDATAWLRPTV</sequence>